<sequence>MPHAAVATPPFRLAGWCYLTVIACGAFTEIVVRQSVIVADDVMGTASALAEHDTLWRWGIAVHVLYLVVAALVNLLLFDIFKAGTGALPRFMLILGLLSVAIEASMLTLLATPLVLADEGAAFEIVSAHDKAAWSYLAVQLYGAGWALGLIFFGTFCALLGVLILRTRRVPRALGVLMLMAGACYVASSLLAFLSPDVLARLIPWILLPSLIGELSLAVNLAIRAPRPAHSA</sequence>
<keyword evidence="1" id="KW-1133">Transmembrane helix</keyword>
<dbReference type="Proteomes" id="UP000618818">
    <property type="component" value="Unassembled WGS sequence"/>
</dbReference>
<dbReference type="EMBL" id="JACXYZ010000001">
    <property type="protein sequence ID" value="MBD3922988.1"/>
    <property type="molecule type" value="Genomic_DNA"/>
</dbReference>
<proteinExistence type="predicted"/>
<keyword evidence="1" id="KW-0812">Transmembrane</keyword>
<feature type="transmembrane region" description="Helical" evidence="1">
    <location>
        <begin position="176"/>
        <end position="196"/>
    </location>
</feature>
<organism evidence="2 3">
    <name type="scientific">Nocardioides cavernae</name>
    <dbReference type="NCBI Taxonomy" id="1921566"/>
    <lineage>
        <taxon>Bacteria</taxon>
        <taxon>Bacillati</taxon>
        <taxon>Actinomycetota</taxon>
        <taxon>Actinomycetes</taxon>
        <taxon>Propionibacteriales</taxon>
        <taxon>Nocardioidaceae</taxon>
        <taxon>Nocardioides</taxon>
    </lineage>
</organism>
<evidence type="ECO:0000256" key="1">
    <source>
        <dbReference type="SAM" id="Phobius"/>
    </source>
</evidence>
<evidence type="ECO:0000313" key="2">
    <source>
        <dbReference type="EMBL" id="MBD3922988.1"/>
    </source>
</evidence>
<feature type="transmembrane region" description="Helical" evidence="1">
    <location>
        <begin position="93"/>
        <end position="116"/>
    </location>
</feature>
<evidence type="ECO:0000313" key="3">
    <source>
        <dbReference type="Proteomes" id="UP000618818"/>
    </source>
</evidence>
<feature type="transmembrane region" description="Helical" evidence="1">
    <location>
        <begin position="136"/>
        <end position="164"/>
    </location>
</feature>
<feature type="transmembrane region" description="Helical" evidence="1">
    <location>
        <begin position="60"/>
        <end position="81"/>
    </location>
</feature>
<dbReference type="InterPro" id="IPR025495">
    <property type="entry name" value="DUF4386"/>
</dbReference>
<accession>A0ABR8N499</accession>
<gene>
    <name evidence="2" type="ORF">IEZ26_00020</name>
</gene>
<keyword evidence="1" id="KW-0472">Membrane</keyword>
<feature type="transmembrane region" description="Helical" evidence="1">
    <location>
        <begin position="202"/>
        <end position="223"/>
    </location>
</feature>
<dbReference type="RefSeq" id="WP_191192905.1">
    <property type="nucleotide sequence ID" value="NZ_JACXYZ010000001.1"/>
</dbReference>
<protein>
    <submittedName>
        <fullName evidence="2">DUF4386 domain-containing protein</fullName>
    </submittedName>
</protein>
<comment type="caution">
    <text evidence="2">The sequence shown here is derived from an EMBL/GenBank/DDBJ whole genome shotgun (WGS) entry which is preliminary data.</text>
</comment>
<name>A0ABR8N499_9ACTN</name>
<dbReference type="Pfam" id="PF14329">
    <property type="entry name" value="DUF4386"/>
    <property type="match status" value="1"/>
</dbReference>
<reference evidence="2 3" key="1">
    <citation type="submission" date="2020-09" db="EMBL/GenBank/DDBJ databases">
        <title>novel species in genus Nocardioides.</title>
        <authorList>
            <person name="Zhang G."/>
        </authorList>
    </citation>
    <scope>NUCLEOTIDE SEQUENCE [LARGE SCALE GENOMIC DNA]</scope>
    <source>
        <strain evidence="2 3">KCTC 39551</strain>
    </source>
</reference>
<keyword evidence="3" id="KW-1185">Reference proteome</keyword>